<keyword evidence="3" id="KW-1185">Reference proteome</keyword>
<evidence type="ECO:0000313" key="3">
    <source>
        <dbReference type="Proteomes" id="UP000320055"/>
    </source>
</evidence>
<proteinExistence type="predicted"/>
<evidence type="ECO:0000256" key="1">
    <source>
        <dbReference type="SAM" id="MobiDB-lite"/>
    </source>
</evidence>
<protein>
    <recommendedName>
        <fullName evidence="4">Mobilization protein MobC</fullName>
    </recommendedName>
</protein>
<dbReference type="AlphaFoldDB" id="A0A563VXD4"/>
<feature type="compositionally biased region" description="Low complexity" evidence="1">
    <location>
        <begin position="142"/>
        <end position="171"/>
    </location>
</feature>
<organism evidence="2 3">
    <name type="scientific">Hyella patelloides LEGE 07179</name>
    <dbReference type="NCBI Taxonomy" id="945734"/>
    <lineage>
        <taxon>Bacteria</taxon>
        <taxon>Bacillati</taxon>
        <taxon>Cyanobacteriota</taxon>
        <taxon>Cyanophyceae</taxon>
        <taxon>Pleurocapsales</taxon>
        <taxon>Hyellaceae</taxon>
        <taxon>Hyella</taxon>
    </lineage>
</organism>
<evidence type="ECO:0000313" key="2">
    <source>
        <dbReference type="EMBL" id="VEP16112.1"/>
    </source>
</evidence>
<name>A0A563VXD4_9CYAN</name>
<reference evidence="2 3" key="1">
    <citation type="submission" date="2019-01" db="EMBL/GenBank/DDBJ databases">
        <authorList>
            <person name="Brito A."/>
        </authorList>
    </citation>
    <scope>NUCLEOTIDE SEQUENCE [LARGE SCALE GENOMIC DNA]</scope>
    <source>
        <strain evidence="2">1</strain>
    </source>
</reference>
<gene>
    <name evidence="2" type="ORF">H1P_4050003</name>
</gene>
<evidence type="ECO:0008006" key="4">
    <source>
        <dbReference type="Google" id="ProtNLM"/>
    </source>
</evidence>
<dbReference type="RefSeq" id="WP_144874950.1">
    <property type="nucleotide sequence ID" value="NZ_LR214141.1"/>
</dbReference>
<sequence length="191" mass="20896">MVKAKPNQKFHVDKLASALDTLDKLESKPKEELTLRESIYFLRGKLNSALKKGYNYEDLSEILAEQEILVSAATLKLYLTEGSKSKKSSTRRKKSQSSSNPVLSTNITDSKEELETGNSDAEINRMKEQSNSESAVNLKVDSTTGTKSSTANSKKAKAKPSSQSSGNRSSSTKTNVLSGRSDDLSSEFNSF</sequence>
<feature type="compositionally biased region" description="Basic residues" evidence="1">
    <location>
        <begin position="85"/>
        <end position="95"/>
    </location>
</feature>
<dbReference type="OrthoDB" id="488922at2"/>
<dbReference type="Proteomes" id="UP000320055">
    <property type="component" value="Unassembled WGS sequence"/>
</dbReference>
<accession>A0A563VXD4</accession>
<dbReference type="EMBL" id="CAACVJ010000341">
    <property type="protein sequence ID" value="VEP16112.1"/>
    <property type="molecule type" value="Genomic_DNA"/>
</dbReference>
<feature type="region of interest" description="Disordered" evidence="1">
    <location>
        <begin position="82"/>
        <end position="191"/>
    </location>
</feature>